<dbReference type="PANTHER" id="PTHR22946">
    <property type="entry name" value="DIENELACTONE HYDROLASE DOMAIN-CONTAINING PROTEIN-RELATED"/>
    <property type="match status" value="1"/>
</dbReference>
<evidence type="ECO:0000313" key="2">
    <source>
        <dbReference type="EMBL" id="QBD78675.1"/>
    </source>
</evidence>
<dbReference type="InterPro" id="IPR029058">
    <property type="entry name" value="AB_hydrolase_fold"/>
</dbReference>
<feature type="domain" description="Dienelactone hydrolase" evidence="1">
    <location>
        <begin position="54"/>
        <end position="205"/>
    </location>
</feature>
<keyword evidence="3" id="KW-1185">Reference proteome</keyword>
<evidence type="ECO:0000259" key="1">
    <source>
        <dbReference type="Pfam" id="PF01738"/>
    </source>
</evidence>
<dbReference type="AlphaFoldDB" id="A0A4P6JTM1"/>
<dbReference type="RefSeq" id="WP_129889728.1">
    <property type="nucleotide sequence ID" value="NZ_CP035758.1"/>
</dbReference>
<dbReference type="EMBL" id="CP035758">
    <property type="protein sequence ID" value="QBD78675.1"/>
    <property type="molecule type" value="Genomic_DNA"/>
</dbReference>
<gene>
    <name evidence="2" type="ORF">EPA93_22875</name>
</gene>
<accession>A0A4P6JTM1</accession>
<dbReference type="KEGG" id="kbs:EPA93_22875"/>
<dbReference type="InterPro" id="IPR002925">
    <property type="entry name" value="Dienelactn_hydro"/>
</dbReference>
<dbReference type="Proteomes" id="UP000290365">
    <property type="component" value="Chromosome"/>
</dbReference>
<proteinExistence type="predicted"/>
<sequence>MNTPTARETRACQIQINDNVTLEGDLSLPPKPRGLILFAHGSGSSRHSPRNQFVAGALQQAGFATLLMDLLNAEEEAQDLENAQLRFNIPFLSERVVSATNWLSAQPATDQLKIGYFGASTGAAAALMASTLHPLLIGAIVSRGGRPDLASSALTQVKAPTLLLVGSADTAVIELNRMAYSLLQCEKELILIPGATHLFEEPGTLEQVAQLASQWFTKYLA</sequence>
<reference evidence="2 3" key="1">
    <citation type="submission" date="2019-01" db="EMBL/GenBank/DDBJ databases">
        <title>Ktedonosporobacter rubrisoli SCAWS-G2.</title>
        <authorList>
            <person name="Huang Y."/>
            <person name="Yan B."/>
        </authorList>
    </citation>
    <scope>NUCLEOTIDE SEQUENCE [LARGE SCALE GENOMIC DNA]</scope>
    <source>
        <strain evidence="2 3">SCAWS-G2</strain>
    </source>
</reference>
<evidence type="ECO:0000313" key="3">
    <source>
        <dbReference type="Proteomes" id="UP000290365"/>
    </source>
</evidence>
<protein>
    <submittedName>
        <fullName evidence="2">Alpha/beta hydrolase</fullName>
    </submittedName>
</protein>
<dbReference type="Pfam" id="PF01738">
    <property type="entry name" value="DLH"/>
    <property type="match status" value="1"/>
</dbReference>
<dbReference type="GO" id="GO:0016787">
    <property type="term" value="F:hydrolase activity"/>
    <property type="evidence" value="ECO:0007669"/>
    <property type="project" value="UniProtKB-KW"/>
</dbReference>
<dbReference type="InterPro" id="IPR050261">
    <property type="entry name" value="FrsA_esterase"/>
</dbReference>
<dbReference type="SUPFAM" id="SSF53474">
    <property type="entry name" value="alpha/beta-Hydrolases"/>
    <property type="match status" value="1"/>
</dbReference>
<dbReference type="OrthoDB" id="9780269at2"/>
<organism evidence="2 3">
    <name type="scientific">Ktedonosporobacter rubrisoli</name>
    <dbReference type="NCBI Taxonomy" id="2509675"/>
    <lineage>
        <taxon>Bacteria</taxon>
        <taxon>Bacillati</taxon>
        <taxon>Chloroflexota</taxon>
        <taxon>Ktedonobacteria</taxon>
        <taxon>Ktedonobacterales</taxon>
        <taxon>Ktedonosporobacteraceae</taxon>
        <taxon>Ktedonosporobacter</taxon>
    </lineage>
</organism>
<keyword evidence="2" id="KW-0378">Hydrolase</keyword>
<dbReference type="Gene3D" id="3.40.50.1820">
    <property type="entry name" value="alpha/beta hydrolase"/>
    <property type="match status" value="1"/>
</dbReference>
<name>A0A4P6JTM1_KTERU</name>